<dbReference type="InterPro" id="IPR014524">
    <property type="entry name" value="BamC"/>
</dbReference>
<dbReference type="GO" id="GO:0009279">
    <property type="term" value="C:cell outer membrane"/>
    <property type="evidence" value="ECO:0007669"/>
    <property type="project" value="UniProtKB-SubCell"/>
</dbReference>
<evidence type="ECO:0000256" key="4">
    <source>
        <dbReference type="ARBA" id="ARBA00023237"/>
    </source>
</evidence>
<dbReference type="Pfam" id="PF06804">
    <property type="entry name" value="Lipoprotein_18"/>
    <property type="match status" value="1"/>
</dbReference>
<dbReference type="Gene3D" id="3.30.530.50">
    <property type="match status" value="1"/>
</dbReference>
<evidence type="ECO:0000256" key="1">
    <source>
        <dbReference type="ARBA" id="ARBA00022729"/>
    </source>
</evidence>
<evidence type="ECO:0000256" key="5">
    <source>
        <dbReference type="ARBA" id="ARBA00023288"/>
    </source>
</evidence>
<keyword evidence="5 6" id="KW-0449">Lipoprotein</keyword>
<comment type="similarity">
    <text evidence="6">Belongs to the BamC family.</text>
</comment>
<evidence type="ECO:0000313" key="7">
    <source>
        <dbReference type="EMBL" id="QBF84690.1"/>
    </source>
</evidence>
<dbReference type="GO" id="GO:0051205">
    <property type="term" value="P:protein insertion into membrane"/>
    <property type="evidence" value="ECO:0007669"/>
    <property type="project" value="UniProtKB-UniRule"/>
</dbReference>
<evidence type="ECO:0000256" key="6">
    <source>
        <dbReference type="HAMAP-Rule" id="MF_00924"/>
    </source>
</evidence>
<dbReference type="KEGG" id="smai:EXU30_19920"/>
<sequence length="366" mass="41830">MIKKATPVVLLLAVTACSTPIERRQVNGTEDYINASTQPLLTIPEGLDTPRYSEEYQVPEIGKQAQNSPLGKQLDIRPPLQVLPMAEGTRVEEGSDNIKIVVESIDNQTNLKQEIYDDVVAYLNKKSIAIRSQDFDSGVVETDWIETSEVVETSLWGSDKEYVLRQRYMFTVDVKPHGRTGDLKIDLIEHEEVFDEEIQQILLTSDDKRRYTIDMLNNAIAYVSVNREKALREARIKRSLGIQLELVNPTEDEGAYWMAHAPFENAWDRLRIVLPEMGFEIIDMDKSKGLYYISLDDSGGFWSSLWGDDALELDKGNYRLVLEEANETDKTKLMFRTVDNEPVDDGAIVEVYDKLAELMEEDRKVR</sequence>
<dbReference type="PIRSF" id="PIRSF026343">
    <property type="entry name" value="NlpB"/>
    <property type="match status" value="1"/>
</dbReference>
<keyword evidence="4 6" id="KW-0998">Cell outer membrane</keyword>
<protein>
    <recommendedName>
        <fullName evidence="6">Outer membrane protein assembly factor BamC</fullName>
    </recommendedName>
</protein>
<dbReference type="OrthoDB" id="5598420at2"/>
<evidence type="ECO:0000256" key="3">
    <source>
        <dbReference type="ARBA" id="ARBA00023139"/>
    </source>
</evidence>
<evidence type="ECO:0000256" key="2">
    <source>
        <dbReference type="ARBA" id="ARBA00023136"/>
    </source>
</evidence>
<dbReference type="RefSeq" id="WP_130603047.1">
    <property type="nucleotide sequence ID" value="NZ_CP036200.1"/>
</dbReference>
<reference evidence="7 8" key="1">
    <citation type="submission" date="2019-02" db="EMBL/GenBank/DDBJ databases">
        <title>Shewanella sp. D4-2 isolated from Dokdo Island.</title>
        <authorList>
            <person name="Baek K."/>
        </authorList>
    </citation>
    <scope>NUCLEOTIDE SEQUENCE [LARGE SCALE GENOMIC DNA]</scope>
    <source>
        <strain evidence="7 8">D4-2</strain>
    </source>
</reference>
<evidence type="ECO:0000313" key="8">
    <source>
        <dbReference type="Proteomes" id="UP000291106"/>
    </source>
</evidence>
<name>A0A411PMC5_9GAMM</name>
<proteinExistence type="inferred from homology"/>
<gene>
    <name evidence="6 7" type="primary">bamC</name>
    <name evidence="7" type="ORF">EXU30_19920</name>
</gene>
<comment type="function">
    <text evidence="6">Part of the outer membrane protein assembly complex, which is involved in assembly and insertion of beta-barrel proteins into the outer membrane.</text>
</comment>
<dbReference type="Proteomes" id="UP000291106">
    <property type="component" value="Chromosome"/>
</dbReference>
<dbReference type="InterPro" id="IPR010653">
    <property type="entry name" value="NlpB/DapX"/>
</dbReference>
<dbReference type="HAMAP" id="MF_00924">
    <property type="entry name" value="OM_assembly_BamC"/>
    <property type="match status" value="1"/>
</dbReference>
<organism evidence="7 8">
    <name type="scientific">Shewanella maritima</name>
    <dbReference type="NCBI Taxonomy" id="2520507"/>
    <lineage>
        <taxon>Bacteria</taxon>
        <taxon>Pseudomonadati</taxon>
        <taxon>Pseudomonadota</taxon>
        <taxon>Gammaproteobacteria</taxon>
        <taxon>Alteromonadales</taxon>
        <taxon>Shewanellaceae</taxon>
        <taxon>Shewanella</taxon>
    </lineage>
</organism>
<dbReference type="AlphaFoldDB" id="A0A411PMC5"/>
<keyword evidence="8" id="KW-1185">Reference proteome</keyword>
<dbReference type="EMBL" id="CP036200">
    <property type="protein sequence ID" value="QBF84690.1"/>
    <property type="molecule type" value="Genomic_DNA"/>
</dbReference>
<dbReference type="InterPro" id="IPR042268">
    <property type="entry name" value="BamC_C"/>
</dbReference>
<keyword evidence="3 6" id="KW-0564">Palmitate</keyword>
<keyword evidence="1 6" id="KW-0732">Signal</keyword>
<comment type="subcellular location">
    <subcellularLocation>
        <location evidence="6">Cell outer membrane</location>
        <topology evidence="6">Lipid-anchor</topology>
    </subcellularLocation>
</comment>
<accession>A0A411PMC5</accession>
<keyword evidence="2 6" id="KW-0472">Membrane</keyword>
<dbReference type="PROSITE" id="PS51257">
    <property type="entry name" value="PROKAR_LIPOPROTEIN"/>
    <property type="match status" value="1"/>
</dbReference>
<dbReference type="Gene3D" id="3.30.310.170">
    <property type="entry name" value="Outer membrane protein assembly factor BamC"/>
    <property type="match status" value="1"/>
</dbReference>
<dbReference type="GO" id="GO:0043165">
    <property type="term" value="P:Gram-negative-bacterium-type cell outer membrane assembly"/>
    <property type="evidence" value="ECO:0007669"/>
    <property type="project" value="UniProtKB-UniRule"/>
</dbReference>
<comment type="subunit">
    <text evidence="6">Part of the Bam complex.</text>
</comment>